<dbReference type="EMBL" id="AZBU02000003">
    <property type="protein sequence ID" value="TKR88549.1"/>
    <property type="molecule type" value="Genomic_DNA"/>
</dbReference>
<comment type="caution">
    <text evidence="2">The sequence shown here is derived from an EMBL/GenBank/DDBJ whole genome shotgun (WGS) entry which is preliminary data.</text>
</comment>
<dbReference type="Proteomes" id="UP000298663">
    <property type="component" value="Unassembled WGS sequence"/>
</dbReference>
<proteinExistence type="predicted"/>
<keyword evidence="3" id="KW-1185">Reference proteome</keyword>
<evidence type="ECO:0000313" key="2">
    <source>
        <dbReference type="EMBL" id="TKR88549.1"/>
    </source>
</evidence>
<feature type="signal peptide" evidence="1">
    <location>
        <begin position="1"/>
        <end position="26"/>
    </location>
</feature>
<evidence type="ECO:0000256" key="1">
    <source>
        <dbReference type="SAM" id="SignalP"/>
    </source>
</evidence>
<dbReference type="AlphaFoldDB" id="A0A4U5NY40"/>
<protein>
    <submittedName>
        <fullName evidence="2">Uncharacterized protein</fullName>
    </submittedName>
</protein>
<sequence>MFSTLFHPSSHALFLVFLYYYPPYRASQLRSLSGWNSLIDVRRFYNNALEREMEDSACFSPTSSGSLSGGLRPSGSVELRRVIWFLAVVDALGLFVRT</sequence>
<accession>A0A4U5NY40</accession>
<reference evidence="2 3" key="1">
    <citation type="journal article" date="2015" name="Genome Biol.">
        <title>Comparative genomics of Steinernema reveals deeply conserved gene regulatory networks.</title>
        <authorList>
            <person name="Dillman A.R."/>
            <person name="Macchietto M."/>
            <person name="Porter C.F."/>
            <person name="Rogers A."/>
            <person name="Williams B."/>
            <person name="Antoshechkin I."/>
            <person name="Lee M.M."/>
            <person name="Goodwin Z."/>
            <person name="Lu X."/>
            <person name="Lewis E.E."/>
            <person name="Goodrich-Blair H."/>
            <person name="Stock S.P."/>
            <person name="Adams B.J."/>
            <person name="Sternberg P.W."/>
            <person name="Mortazavi A."/>
        </authorList>
    </citation>
    <scope>NUCLEOTIDE SEQUENCE [LARGE SCALE GENOMIC DNA]</scope>
    <source>
        <strain evidence="2 3">ALL</strain>
    </source>
</reference>
<reference evidence="2 3" key="2">
    <citation type="journal article" date="2019" name="G3 (Bethesda)">
        <title>Hybrid Assembly of the Genome of the Entomopathogenic Nematode Steinernema carpocapsae Identifies the X-Chromosome.</title>
        <authorList>
            <person name="Serra L."/>
            <person name="Macchietto M."/>
            <person name="Macias-Munoz A."/>
            <person name="McGill C.J."/>
            <person name="Rodriguez I.M."/>
            <person name="Rodriguez B."/>
            <person name="Murad R."/>
            <person name="Mortazavi A."/>
        </authorList>
    </citation>
    <scope>NUCLEOTIDE SEQUENCE [LARGE SCALE GENOMIC DNA]</scope>
    <source>
        <strain evidence="2 3">ALL</strain>
    </source>
</reference>
<evidence type="ECO:0000313" key="3">
    <source>
        <dbReference type="Proteomes" id="UP000298663"/>
    </source>
</evidence>
<name>A0A4U5NY40_STECR</name>
<feature type="chain" id="PRO_5020309065" evidence="1">
    <location>
        <begin position="27"/>
        <end position="98"/>
    </location>
</feature>
<keyword evidence="1" id="KW-0732">Signal</keyword>
<organism evidence="2 3">
    <name type="scientific">Steinernema carpocapsae</name>
    <name type="common">Entomopathogenic nematode</name>
    <dbReference type="NCBI Taxonomy" id="34508"/>
    <lineage>
        <taxon>Eukaryota</taxon>
        <taxon>Metazoa</taxon>
        <taxon>Ecdysozoa</taxon>
        <taxon>Nematoda</taxon>
        <taxon>Chromadorea</taxon>
        <taxon>Rhabditida</taxon>
        <taxon>Tylenchina</taxon>
        <taxon>Panagrolaimomorpha</taxon>
        <taxon>Strongyloidoidea</taxon>
        <taxon>Steinernematidae</taxon>
        <taxon>Steinernema</taxon>
    </lineage>
</organism>
<gene>
    <name evidence="2" type="ORF">L596_012774</name>
</gene>